<feature type="compositionally biased region" description="Basic residues" evidence="1">
    <location>
        <begin position="145"/>
        <end position="173"/>
    </location>
</feature>
<evidence type="ECO:0000313" key="4">
    <source>
        <dbReference type="Proteomes" id="UP000054560"/>
    </source>
</evidence>
<dbReference type="AlphaFoldDB" id="A0A0L0GAN5"/>
<dbReference type="RefSeq" id="XP_014159863.1">
    <property type="nucleotide sequence ID" value="XM_014304388.1"/>
</dbReference>
<evidence type="ECO:0000256" key="1">
    <source>
        <dbReference type="SAM" id="MobiDB-lite"/>
    </source>
</evidence>
<dbReference type="GeneID" id="25902370"/>
<proteinExistence type="predicted"/>
<dbReference type="OrthoDB" id="1334205at2759"/>
<keyword evidence="4" id="KW-1185">Reference proteome</keyword>
<name>A0A0L0GAN5_9EUKA</name>
<sequence>MRVLCAIALSFTAVVASTVRNGERLTQPVNDGEEHGVLTTRYEMFDYKPKAQDLATVVTSDGGVRITVLTDRLIRIEQGVKDEDCDCYTFEDRPSVAAVNRHLKVPKFETTDNGTTLSLTSDQWEITHVIGSDLDDPTGQSIKVTHTHTHSPHHRQSTKVTHTHTHSPHHRQSIKVQAITGDQLIQWDSSKRSSKDSVGGALLDDSDGPVMDEKDWWTDKSGKAYTRRNKVDWYLFLHGLDYTGAIFDYTQVFGRTSLLPKYSLGTWFTRLYTLHILKM</sequence>
<evidence type="ECO:0000313" key="3">
    <source>
        <dbReference type="EMBL" id="KNC85961.1"/>
    </source>
</evidence>
<evidence type="ECO:0000256" key="2">
    <source>
        <dbReference type="SAM" id="SignalP"/>
    </source>
</evidence>
<dbReference type="Proteomes" id="UP000054560">
    <property type="component" value="Unassembled WGS sequence"/>
</dbReference>
<dbReference type="STRING" id="667725.A0A0L0GAN5"/>
<organism evidence="3 4">
    <name type="scientific">Sphaeroforma arctica JP610</name>
    <dbReference type="NCBI Taxonomy" id="667725"/>
    <lineage>
        <taxon>Eukaryota</taxon>
        <taxon>Ichthyosporea</taxon>
        <taxon>Ichthyophonida</taxon>
        <taxon>Sphaeroforma</taxon>
    </lineage>
</organism>
<protein>
    <submittedName>
        <fullName evidence="3">Uncharacterized protein</fullName>
    </submittedName>
</protein>
<dbReference type="EMBL" id="KQ241675">
    <property type="protein sequence ID" value="KNC85961.1"/>
    <property type="molecule type" value="Genomic_DNA"/>
</dbReference>
<feature type="chain" id="PRO_5005538804" evidence="2">
    <location>
        <begin position="17"/>
        <end position="279"/>
    </location>
</feature>
<reference evidence="3 4" key="1">
    <citation type="submission" date="2011-02" db="EMBL/GenBank/DDBJ databases">
        <title>The Genome Sequence of Sphaeroforma arctica JP610.</title>
        <authorList>
            <consortium name="The Broad Institute Genome Sequencing Platform"/>
            <person name="Russ C."/>
            <person name="Cuomo C."/>
            <person name="Young S.K."/>
            <person name="Zeng Q."/>
            <person name="Gargeya S."/>
            <person name="Alvarado L."/>
            <person name="Berlin A."/>
            <person name="Chapman S.B."/>
            <person name="Chen Z."/>
            <person name="Freedman E."/>
            <person name="Gellesch M."/>
            <person name="Goldberg J."/>
            <person name="Griggs A."/>
            <person name="Gujja S."/>
            <person name="Heilman E."/>
            <person name="Heiman D."/>
            <person name="Howarth C."/>
            <person name="Mehta T."/>
            <person name="Neiman D."/>
            <person name="Pearson M."/>
            <person name="Roberts A."/>
            <person name="Saif S."/>
            <person name="Shea T."/>
            <person name="Shenoy N."/>
            <person name="Sisk P."/>
            <person name="Stolte C."/>
            <person name="Sykes S."/>
            <person name="White J."/>
            <person name="Yandava C."/>
            <person name="Burger G."/>
            <person name="Gray M.W."/>
            <person name="Holland P.W.H."/>
            <person name="King N."/>
            <person name="Lang F.B.F."/>
            <person name="Roger A.J."/>
            <person name="Ruiz-Trillo I."/>
            <person name="Haas B."/>
            <person name="Nusbaum C."/>
            <person name="Birren B."/>
        </authorList>
    </citation>
    <scope>NUCLEOTIDE SEQUENCE [LARGE SCALE GENOMIC DNA]</scope>
    <source>
        <strain evidence="3 4">JP610</strain>
    </source>
</reference>
<keyword evidence="2" id="KW-0732">Signal</keyword>
<gene>
    <name evidence="3" type="ORF">SARC_01866</name>
</gene>
<feature type="region of interest" description="Disordered" evidence="1">
    <location>
        <begin position="131"/>
        <end position="173"/>
    </location>
</feature>
<feature type="signal peptide" evidence="2">
    <location>
        <begin position="1"/>
        <end position="16"/>
    </location>
</feature>
<accession>A0A0L0GAN5</accession>